<dbReference type="EMBL" id="MPZS01000001">
    <property type="protein sequence ID" value="OOY14136.1"/>
    <property type="molecule type" value="Genomic_DNA"/>
</dbReference>
<protein>
    <recommendedName>
        <fullName evidence="3">DUF1223 domain-containing protein</fullName>
    </recommendedName>
</protein>
<proteinExistence type="predicted"/>
<gene>
    <name evidence="1" type="ORF">BMG00_02025</name>
</gene>
<dbReference type="PANTHER" id="PTHR36057">
    <property type="match status" value="1"/>
</dbReference>
<keyword evidence="2" id="KW-1185">Reference proteome</keyword>
<dbReference type="InterPro" id="IPR010634">
    <property type="entry name" value="DUF1223"/>
</dbReference>
<dbReference type="Proteomes" id="UP000242224">
    <property type="component" value="Unassembled WGS sequence"/>
</dbReference>
<organism evidence="1 2">
    <name type="scientific">Thioclava marina</name>
    <dbReference type="NCBI Taxonomy" id="1915077"/>
    <lineage>
        <taxon>Bacteria</taxon>
        <taxon>Pseudomonadati</taxon>
        <taxon>Pseudomonadota</taxon>
        <taxon>Alphaproteobacteria</taxon>
        <taxon>Rhodobacterales</taxon>
        <taxon>Paracoccaceae</taxon>
        <taxon>Thioclava</taxon>
    </lineage>
</organism>
<comment type="caution">
    <text evidence="1">The sequence shown here is derived from an EMBL/GenBank/DDBJ whole genome shotgun (WGS) entry which is preliminary data.</text>
</comment>
<name>A0ABX3MRF9_9RHOB</name>
<dbReference type="SUPFAM" id="SSF52833">
    <property type="entry name" value="Thioredoxin-like"/>
    <property type="match status" value="1"/>
</dbReference>
<dbReference type="PANTHER" id="PTHR36057:SF1">
    <property type="entry name" value="LIPOPROTEIN LIPID ATTACHMENT SITE-LIKE PROTEIN, PUTATIVE (DUF1223)-RELATED"/>
    <property type="match status" value="1"/>
</dbReference>
<evidence type="ECO:0000313" key="2">
    <source>
        <dbReference type="Proteomes" id="UP000242224"/>
    </source>
</evidence>
<evidence type="ECO:0008006" key="3">
    <source>
        <dbReference type="Google" id="ProtNLM"/>
    </source>
</evidence>
<dbReference type="InterPro" id="IPR036249">
    <property type="entry name" value="Thioredoxin-like_sf"/>
</dbReference>
<dbReference type="Pfam" id="PF06764">
    <property type="entry name" value="DUF1223"/>
    <property type="match status" value="1"/>
</dbReference>
<sequence length="239" mass="25655">MVQSMAPDAEAAAQPASSEMAKSGPVVIELFTSQGCSSCPPADALFEEIAERPDVIALALHVDYWDYLGWKDPFGKPEFTARQKAYALAAGERTVYTPQMIVEGREALVGPQRNDLIAAIAREVEEAAQVDLTITGQGGRYEVSLRPVDGAGEPAVVQVVRYQPRATVDILRGENAGRTVIYSNIVTSWRAVADWDGKTPTRLSIELEGDSPAVLIVQAAREGHSMPLPGPILAAGRLD</sequence>
<reference evidence="1 2" key="1">
    <citation type="submission" date="2016-11" db="EMBL/GenBank/DDBJ databases">
        <title>A multilocus sequence analysis scheme for characterization of bacteria in the genus Thioclava.</title>
        <authorList>
            <person name="Liu Y."/>
            <person name="Shao Z."/>
        </authorList>
    </citation>
    <scope>NUCLEOTIDE SEQUENCE [LARGE SCALE GENOMIC DNA]</scope>
    <source>
        <strain evidence="1 2">11.10-0-13</strain>
    </source>
</reference>
<accession>A0ABX3MRF9</accession>
<evidence type="ECO:0000313" key="1">
    <source>
        <dbReference type="EMBL" id="OOY14136.1"/>
    </source>
</evidence>